<evidence type="ECO:0000256" key="5">
    <source>
        <dbReference type="ARBA" id="ARBA00022597"/>
    </source>
</evidence>
<sequence>MKRILLLVVTLTLLSIATAFSASNSEDSSSNVTPAASKEEGTLDVSSDYFSTHDDADDDNVPRDKASDQSSYRRKSTTREVDADDETVDAVFAKDRKGQAEDLRETGGKDERDFFDPATGKEEKQISDGTSRKERQSIRDDRDMKDKSERTGKKEKKEKKKTAKAPVKKSGQPVQEPSALEQAMGENPLIIDKSRPQPYGWDQLTQFGYNFFKRGKDTFAAQTDVPVGPDYLVGPGDRLVVTLWGSINGTYKLEVNRSGEIVLPKVGAVKVAGVAYGELPAVLKASVARIYKDFQLNVNLDKLRLIKVYVVGEVASPGDYNVSSLSTVISALSAAGGPSKNGSLRNIQINRNGKVVETVDLYDFFLKGDKGKDIRLQPGDTILVPVIGRVAGIVGNVKRPGIYELKGDSSLKDLFALGGGVNPTGYLQRVQLYRIEAHDKKIVNDFNLDLSGVAAEQQTSAIKMQDLDLVNVLPIDSVLRGYVRLEGHVLRPGDYALKPGMKVSSLLQGDNLLPQYHGGAAQIIRLYPPDLHPEIVYFDVTGALKGDAAQDVELKEFDRVKIFSREQMEETPVVKVSGEVQKPGLVRYLENMTVRDLLMQAGNVKLSAYLGNAEITRIKRDSGSVTSYSISVNLEQALKGGAENIKLEPFDELTVRRIPNWAEATERYVTLKGEVMFPGTYPIYKGERLSSVIARAGGFTDLAYLKGARFTRENARKLQQQRMDEALDKAQDQIIKLQSNVSQTAASAEEVASSKATLDNLMRSIEILKTKKAEGRVLMEITSLRDLKGSTYDLELQGGDQLTVPSDPGGVNVIGDVYNQNTVVTQRGRDLEWYLQQVGGPTGDADLDSIYVVKVDGSVISQVNSSKFLFYNSFWSKKLDSGDTVIVPRQYEKTAWLRNIKDIAQIIGNIAMTAGVVIAAGK</sequence>
<dbReference type="PANTHER" id="PTHR33619:SF3">
    <property type="entry name" value="POLYSACCHARIDE EXPORT PROTEIN GFCE-RELATED"/>
    <property type="match status" value="1"/>
</dbReference>
<evidence type="ECO:0000256" key="16">
    <source>
        <dbReference type="SAM" id="MobiDB-lite"/>
    </source>
</evidence>
<dbReference type="InterPro" id="IPR003715">
    <property type="entry name" value="Poly_export_N"/>
</dbReference>
<keyword evidence="4" id="KW-1134">Transmembrane beta strand</keyword>
<keyword evidence="14" id="KW-0449">Lipoprotein</keyword>
<dbReference type="EMBL" id="JAEMHL010000002">
    <property type="protein sequence ID" value="MBJ6749683.1"/>
    <property type="molecule type" value="Genomic_DNA"/>
</dbReference>
<dbReference type="RefSeq" id="WP_199388205.1">
    <property type="nucleotide sequence ID" value="NZ_JAEMHL010000002.1"/>
</dbReference>
<evidence type="ECO:0000256" key="17">
    <source>
        <dbReference type="SAM" id="SignalP"/>
    </source>
</evidence>
<protein>
    <submittedName>
        <fullName evidence="21">SLBB domain-containing protein</fullName>
    </submittedName>
</protein>
<proteinExistence type="inferred from homology"/>
<dbReference type="PANTHER" id="PTHR33619">
    <property type="entry name" value="POLYSACCHARIDE EXPORT PROTEIN GFCE-RELATED"/>
    <property type="match status" value="1"/>
</dbReference>
<evidence type="ECO:0000256" key="15">
    <source>
        <dbReference type="SAM" id="Coils"/>
    </source>
</evidence>
<keyword evidence="7 17" id="KW-0732">Signal</keyword>
<feature type="domain" description="Soluble ligand binding" evidence="19">
    <location>
        <begin position="391"/>
        <end position="442"/>
    </location>
</feature>
<keyword evidence="10" id="KW-0626">Porin</keyword>
<dbReference type="Gene3D" id="3.10.560.10">
    <property type="entry name" value="Outer membrane lipoprotein wza domain like"/>
    <property type="match status" value="5"/>
</dbReference>
<feature type="signal peptide" evidence="17">
    <location>
        <begin position="1"/>
        <end position="21"/>
    </location>
</feature>
<keyword evidence="8" id="KW-0625">Polysaccharide transport</keyword>
<evidence type="ECO:0000256" key="3">
    <source>
        <dbReference type="ARBA" id="ARBA00022448"/>
    </source>
</evidence>
<evidence type="ECO:0000259" key="19">
    <source>
        <dbReference type="Pfam" id="PF10531"/>
    </source>
</evidence>
<evidence type="ECO:0000313" key="21">
    <source>
        <dbReference type="EMBL" id="MBJ6749683.1"/>
    </source>
</evidence>
<comment type="caution">
    <text evidence="21">The sequence shown here is derived from an EMBL/GenBank/DDBJ whole genome shotgun (WGS) entry which is preliminary data.</text>
</comment>
<keyword evidence="6" id="KW-0812">Transmembrane</keyword>
<feature type="domain" description="SLBB" evidence="20">
    <location>
        <begin position="307"/>
        <end position="384"/>
    </location>
</feature>
<dbReference type="InterPro" id="IPR049712">
    <property type="entry name" value="Poly_export"/>
</dbReference>
<keyword evidence="12" id="KW-0564">Palmitate</keyword>
<dbReference type="Pfam" id="PF10531">
    <property type="entry name" value="SLBB"/>
    <property type="match status" value="3"/>
</dbReference>
<evidence type="ECO:0000256" key="12">
    <source>
        <dbReference type="ARBA" id="ARBA00023139"/>
    </source>
</evidence>
<gene>
    <name evidence="21" type="ORF">JFN91_05615</name>
</gene>
<feature type="region of interest" description="Disordered" evidence="16">
    <location>
        <begin position="23"/>
        <end position="179"/>
    </location>
</feature>
<accession>A0ABS0YBJ5</accession>
<keyword evidence="13" id="KW-0998">Cell outer membrane</keyword>
<name>A0ABS0YBJ5_9BACT</name>
<evidence type="ECO:0000259" key="18">
    <source>
        <dbReference type="Pfam" id="PF02563"/>
    </source>
</evidence>
<feature type="domain" description="Polysaccharide export protein N-terminal" evidence="18">
    <location>
        <begin position="226"/>
        <end position="300"/>
    </location>
</feature>
<comment type="subcellular location">
    <subcellularLocation>
        <location evidence="1">Cell outer membrane</location>
        <topology evidence="1">Multi-pass membrane protein</topology>
    </subcellularLocation>
</comment>
<evidence type="ECO:0000256" key="4">
    <source>
        <dbReference type="ARBA" id="ARBA00022452"/>
    </source>
</evidence>
<keyword evidence="11" id="KW-0472">Membrane</keyword>
<feature type="coiled-coil region" evidence="15">
    <location>
        <begin position="720"/>
        <end position="747"/>
    </location>
</feature>
<evidence type="ECO:0000256" key="6">
    <source>
        <dbReference type="ARBA" id="ARBA00022692"/>
    </source>
</evidence>
<feature type="compositionally biased region" description="Basic residues" evidence="16">
    <location>
        <begin position="153"/>
        <end position="167"/>
    </location>
</feature>
<evidence type="ECO:0000256" key="2">
    <source>
        <dbReference type="ARBA" id="ARBA00009450"/>
    </source>
</evidence>
<dbReference type="Pfam" id="PF02563">
    <property type="entry name" value="Poly_export"/>
    <property type="match status" value="1"/>
</dbReference>
<feature type="domain" description="Soluble ligand binding" evidence="19">
    <location>
        <begin position="668"/>
        <end position="711"/>
    </location>
</feature>
<evidence type="ECO:0000256" key="14">
    <source>
        <dbReference type="ARBA" id="ARBA00023288"/>
    </source>
</evidence>
<evidence type="ECO:0000256" key="8">
    <source>
        <dbReference type="ARBA" id="ARBA00023047"/>
    </source>
</evidence>
<evidence type="ECO:0000313" key="22">
    <source>
        <dbReference type="Proteomes" id="UP000614714"/>
    </source>
</evidence>
<feature type="compositionally biased region" description="Basic and acidic residues" evidence="16">
    <location>
        <begin position="92"/>
        <end position="152"/>
    </location>
</feature>
<evidence type="ECO:0000256" key="7">
    <source>
        <dbReference type="ARBA" id="ARBA00022729"/>
    </source>
</evidence>
<keyword evidence="3" id="KW-0813">Transport</keyword>
<keyword evidence="15" id="KW-0175">Coiled coil</keyword>
<dbReference type="Pfam" id="PF22461">
    <property type="entry name" value="SLBB_2"/>
    <property type="match status" value="1"/>
</dbReference>
<comment type="similarity">
    <text evidence="2">Belongs to the BexD/CtrA/VexA family.</text>
</comment>
<feature type="chain" id="PRO_5046502066" evidence="17">
    <location>
        <begin position="22"/>
        <end position="922"/>
    </location>
</feature>
<evidence type="ECO:0000256" key="10">
    <source>
        <dbReference type="ARBA" id="ARBA00023114"/>
    </source>
</evidence>
<keyword evidence="5" id="KW-0762">Sugar transport</keyword>
<evidence type="ECO:0000256" key="1">
    <source>
        <dbReference type="ARBA" id="ARBA00004571"/>
    </source>
</evidence>
<evidence type="ECO:0000259" key="20">
    <source>
        <dbReference type="Pfam" id="PF22461"/>
    </source>
</evidence>
<dbReference type="Proteomes" id="UP000614714">
    <property type="component" value="Unassembled WGS sequence"/>
</dbReference>
<keyword evidence="22" id="KW-1185">Reference proteome</keyword>
<evidence type="ECO:0000256" key="9">
    <source>
        <dbReference type="ARBA" id="ARBA00023065"/>
    </source>
</evidence>
<feature type="domain" description="Soluble ligand binding" evidence="19">
    <location>
        <begin position="573"/>
        <end position="626"/>
    </location>
</feature>
<reference evidence="21 22" key="1">
    <citation type="submission" date="2020-12" db="EMBL/GenBank/DDBJ databases">
        <title>Geomonas sp. Red421, isolated from paddy soil.</title>
        <authorList>
            <person name="Xu Z."/>
            <person name="Zhang Z."/>
            <person name="Masuda Y."/>
            <person name="Itoh H."/>
            <person name="Senoo K."/>
        </authorList>
    </citation>
    <scope>NUCLEOTIDE SEQUENCE [LARGE SCALE GENOMIC DNA]</scope>
    <source>
        <strain evidence="21 22">Red421</strain>
    </source>
</reference>
<organism evidence="21 22">
    <name type="scientific">Geomonas anaerohicana</name>
    <dbReference type="NCBI Taxonomy" id="2798583"/>
    <lineage>
        <taxon>Bacteria</taxon>
        <taxon>Pseudomonadati</taxon>
        <taxon>Thermodesulfobacteriota</taxon>
        <taxon>Desulfuromonadia</taxon>
        <taxon>Geobacterales</taxon>
        <taxon>Geobacteraceae</taxon>
        <taxon>Geomonas</taxon>
    </lineage>
</organism>
<keyword evidence="9" id="KW-0406">Ion transport</keyword>
<evidence type="ECO:0000256" key="13">
    <source>
        <dbReference type="ARBA" id="ARBA00023237"/>
    </source>
</evidence>
<evidence type="ECO:0000256" key="11">
    <source>
        <dbReference type="ARBA" id="ARBA00023136"/>
    </source>
</evidence>
<dbReference type="InterPro" id="IPR054765">
    <property type="entry name" value="SLBB_dom"/>
</dbReference>
<dbReference type="InterPro" id="IPR019554">
    <property type="entry name" value="Soluble_ligand-bd"/>
</dbReference>